<dbReference type="RefSeq" id="WP_184218223.1">
    <property type="nucleotide sequence ID" value="NZ_JACHIP010000004.1"/>
</dbReference>
<dbReference type="InterPro" id="IPR003607">
    <property type="entry name" value="HD/PDEase_dom"/>
</dbReference>
<reference evidence="3 4" key="1">
    <citation type="submission" date="2020-08" db="EMBL/GenBank/DDBJ databases">
        <title>Genomic Encyclopedia of Type Strains, Phase IV (KMG-V): Genome sequencing to study the core and pangenomes of soil and plant-associated prokaryotes.</title>
        <authorList>
            <person name="Whitman W."/>
        </authorList>
    </citation>
    <scope>NUCLEOTIDE SEQUENCE [LARGE SCALE GENOMIC DNA]</scope>
    <source>
        <strain evidence="3 4">M8UP14</strain>
    </source>
</reference>
<dbReference type="SMART" id="SM00471">
    <property type="entry name" value="HDc"/>
    <property type="match status" value="1"/>
</dbReference>
<dbReference type="AlphaFoldDB" id="A0A7W8E405"/>
<dbReference type="InterPro" id="IPR052020">
    <property type="entry name" value="Cyclic_di-GMP/3'3'-cGAMP_PDE"/>
</dbReference>
<sequence length="471" mass="51245">MMLTATDATFDLDAHHAQTIDMPEIISALSFALDLTEGAVAGHALRSCVLGMRIAAEARLNEFQQSDLYFALLLKDVGCSSNSARMCQIVGGGDDRALKAGVKLEDWTQPGKPKLSTLKLMWNNVLPDGNALERVLRIAQIGRAQHKNNEEMIGLRCDRGAKIVAKIGLGQATAEAVRCLDEHWDGTGYPSGWRGERIPLLARIAAVAQHLDVFATEKGTEQAILVLEERSGKWFDPELVRVAVSLHKRGKLWSNCLAGDSEGTTRDTVLAYQPSDTVPLGADKIDNICEAFSDVVDAKSPFTSRHSMGVAEAALTIANSIGLSADRTKLIHRAALLHDLGKLRVPNSILDKPSKLTNEEFSVVKEHPALTQQILERIPSFRLMAQIAGAHHEKLDGTGYPNHLSAAELSLESRIIAVADVYAALSEERPYRESLDLGQVSAIMRKDIPTKLDPECFEALLTGLQTAKIPA</sequence>
<dbReference type="InterPro" id="IPR006675">
    <property type="entry name" value="HDIG_dom"/>
</dbReference>
<dbReference type="EMBL" id="JACHIP010000004">
    <property type="protein sequence ID" value="MBB5058518.1"/>
    <property type="molecule type" value="Genomic_DNA"/>
</dbReference>
<comment type="caution">
    <text evidence="3">The sequence shown here is derived from an EMBL/GenBank/DDBJ whole genome shotgun (WGS) entry which is preliminary data.</text>
</comment>
<protein>
    <submittedName>
        <fullName evidence="3">Putative nucleotidyltransferase with HDIG domain</fullName>
    </submittedName>
</protein>
<keyword evidence="3" id="KW-0808">Transferase</keyword>
<feature type="domain" description="HD-GYP" evidence="2">
    <location>
        <begin position="60"/>
        <end position="259"/>
    </location>
</feature>
<evidence type="ECO:0000259" key="2">
    <source>
        <dbReference type="PROSITE" id="PS51832"/>
    </source>
</evidence>
<dbReference type="PANTHER" id="PTHR45228">
    <property type="entry name" value="CYCLIC DI-GMP PHOSPHODIESTERASE TM_0186-RELATED"/>
    <property type="match status" value="1"/>
</dbReference>
<dbReference type="CDD" id="cd00077">
    <property type="entry name" value="HDc"/>
    <property type="match status" value="1"/>
</dbReference>
<dbReference type="InterPro" id="IPR037522">
    <property type="entry name" value="HD_GYP_dom"/>
</dbReference>
<feature type="domain" description="HD" evidence="1">
    <location>
        <begin position="303"/>
        <end position="425"/>
    </location>
</feature>
<evidence type="ECO:0000313" key="4">
    <source>
        <dbReference type="Proteomes" id="UP000540989"/>
    </source>
</evidence>
<gene>
    <name evidence="3" type="ORF">HDF16_003232</name>
</gene>
<dbReference type="Pfam" id="PF13487">
    <property type="entry name" value="HD_5"/>
    <property type="match status" value="2"/>
</dbReference>
<accession>A0A7W8E405</accession>
<dbReference type="Proteomes" id="UP000540989">
    <property type="component" value="Unassembled WGS sequence"/>
</dbReference>
<dbReference type="SUPFAM" id="SSF109604">
    <property type="entry name" value="HD-domain/PDEase-like"/>
    <property type="match status" value="2"/>
</dbReference>
<dbReference type="PANTHER" id="PTHR45228:SF5">
    <property type="entry name" value="CYCLIC DI-GMP PHOSPHODIESTERASE VC_1348-RELATED"/>
    <property type="match status" value="1"/>
</dbReference>
<organism evidence="3 4">
    <name type="scientific">Granulicella aggregans</name>
    <dbReference type="NCBI Taxonomy" id="474949"/>
    <lineage>
        <taxon>Bacteria</taxon>
        <taxon>Pseudomonadati</taxon>
        <taxon>Acidobacteriota</taxon>
        <taxon>Terriglobia</taxon>
        <taxon>Terriglobales</taxon>
        <taxon>Acidobacteriaceae</taxon>
        <taxon>Granulicella</taxon>
    </lineage>
</organism>
<dbReference type="GO" id="GO:0016740">
    <property type="term" value="F:transferase activity"/>
    <property type="evidence" value="ECO:0007669"/>
    <property type="project" value="UniProtKB-KW"/>
</dbReference>
<evidence type="ECO:0000259" key="1">
    <source>
        <dbReference type="PROSITE" id="PS51831"/>
    </source>
</evidence>
<dbReference type="Gene3D" id="1.10.3210.10">
    <property type="entry name" value="Hypothetical protein af1432"/>
    <property type="match status" value="2"/>
</dbReference>
<proteinExistence type="predicted"/>
<dbReference type="PROSITE" id="PS51831">
    <property type="entry name" value="HD"/>
    <property type="match status" value="1"/>
</dbReference>
<dbReference type="NCBIfam" id="TIGR00277">
    <property type="entry name" value="HDIG"/>
    <property type="match status" value="1"/>
</dbReference>
<feature type="domain" description="HD-GYP" evidence="2">
    <location>
        <begin position="281"/>
        <end position="471"/>
    </location>
</feature>
<name>A0A7W8E405_9BACT</name>
<dbReference type="PROSITE" id="PS51832">
    <property type="entry name" value="HD_GYP"/>
    <property type="match status" value="2"/>
</dbReference>
<keyword evidence="4" id="KW-1185">Reference proteome</keyword>
<dbReference type="InterPro" id="IPR006674">
    <property type="entry name" value="HD_domain"/>
</dbReference>
<evidence type="ECO:0000313" key="3">
    <source>
        <dbReference type="EMBL" id="MBB5058518.1"/>
    </source>
</evidence>